<dbReference type="InterPro" id="IPR001509">
    <property type="entry name" value="Epimerase_deHydtase"/>
</dbReference>
<keyword evidence="1" id="KW-0560">Oxidoreductase</keyword>
<organism evidence="4 5">
    <name type="scientific">Halteria grandinella</name>
    <dbReference type="NCBI Taxonomy" id="5974"/>
    <lineage>
        <taxon>Eukaryota</taxon>
        <taxon>Sar</taxon>
        <taxon>Alveolata</taxon>
        <taxon>Ciliophora</taxon>
        <taxon>Intramacronucleata</taxon>
        <taxon>Spirotrichea</taxon>
        <taxon>Stichotrichia</taxon>
        <taxon>Sporadotrichida</taxon>
        <taxon>Halteriidae</taxon>
        <taxon>Halteria</taxon>
    </lineage>
</organism>
<feature type="domain" description="NAD-dependent epimerase/dehydratase" evidence="3">
    <location>
        <begin position="11"/>
        <end position="242"/>
    </location>
</feature>
<comment type="similarity">
    <text evidence="2">Belongs to the NAD(P)-dependent epimerase/dehydratase family. Dihydroflavonol-4-reductase subfamily.</text>
</comment>
<protein>
    <recommendedName>
        <fullName evidence="3">NAD-dependent epimerase/dehydratase domain-containing protein</fullName>
    </recommendedName>
</protein>
<proteinExistence type="inferred from homology"/>
<sequence>MVEQGGILPKVCITGISGYIGSQVTLSYLKDGGFSVRGTVRDPTNEAKVGPLRKAFGEELFSKIELVPADLLDADSLDKAIAGCDYVVHTASPLPTKPVENEDEVVKPAVEGTLSVLRAALKHKVKRVVITSSGLTINLQKRENAKAVYTEDDWSDPEVLSNYDKSKYLAERAAWDFMNALPAEDKFDLVVIIPGLVQGPTLINADFSSANYMKLMMLSLYPFPQVAFPIVDVRDVAQAHLQGVKVAEAKNQRFILVSKTARFKELTGYLKEHFGEGTYPFKTDEIPECPMDNPRAKLLQILWNHEYTMDRTRSEKVLGIQYHDIKATEVDMALSMIELGMLPDNRQK</sequence>
<dbReference type="AlphaFoldDB" id="A0A8J8NL59"/>
<dbReference type="InterPro" id="IPR036291">
    <property type="entry name" value="NAD(P)-bd_dom_sf"/>
</dbReference>
<dbReference type="PANTHER" id="PTHR10366:SF564">
    <property type="entry name" value="STEROL-4-ALPHA-CARBOXYLATE 3-DEHYDROGENASE, DECARBOXYLATING"/>
    <property type="match status" value="1"/>
</dbReference>
<gene>
    <name evidence="4" type="ORF">FGO68_gene823</name>
</gene>
<dbReference type="Proteomes" id="UP000785679">
    <property type="component" value="Unassembled WGS sequence"/>
</dbReference>
<evidence type="ECO:0000256" key="2">
    <source>
        <dbReference type="ARBA" id="ARBA00023445"/>
    </source>
</evidence>
<dbReference type="OrthoDB" id="442325at2759"/>
<keyword evidence="5" id="KW-1185">Reference proteome</keyword>
<dbReference type="GO" id="GO:0016616">
    <property type="term" value="F:oxidoreductase activity, acting on the CH-OH group of donors, NAD or NADP as acceptor"/>
    <property type="evidence" value="ECO:0007669"/>
    <property type="project" value="TreeGrafter"/>
</dbReference>
<evidence type="ECO:0000256" key="1">
    <source>
        <dbReference type="ARBA" id="ARBA00023002"/>
    </source>
</evidence>
<reference evidence="4" key="1">
    <citation type="submission" date="2019-06" db="EMBL/GenBank/DDBJ databases">
        <authorList>
            <person name="Zheng W."/>
        </authorList>
    </citation>
    <scope>NUCLEOTIDE SEQUENCE</scope>
    <source>
        <strain evidence="4">QDHG01</strain>
    </source>
</reference>
<dbReference type="Pfam" id="PF01370">
    <property type="entry name" value="Epimerase"/>
    <property type="match status" value="1"/>
</dbReference>
<dbReference type="InterPro" id="IPR050425">
    <property type="entry name" value="NAD(P)_dehydrat-like"/>
</dbReference>
<comment type="caution">
    <text evidence="4">The sequence shown here is derived from an EMBL/GenBank/DDBJ whole genome shotgun (WGS) entry which is preliminary data.</text>
</comment>
<dbReference type="FunFam" id="3.40.50.720:FF:000336">
    <property type="entry name" value="Aldehyde reductase"/>
    <property type="match status" value="1"/>
</dbReference>
<dbReference type="EMBL" id="RRYP01012260">
    <property type="protein sequence ID" value="TNV77232.1"/>
    <property type="molecule type" value="Genomic_DNA"/>
</dbReference>
<name>A0A8J8NL59_HALGN</name>
<evidence type="ECO:0000313" key="5">
    <source>
        <dbReference type="Proteomes" id="UP000785679"/>
    </source>
</evidence>
<dbReference type="SUPFAM" id="SSF51735">
    <property type="entry name" value="NAD(P)-binding Rossmann-fold domains"/>
    <property type="match status" value="1"/>
</dbReference>
<dbReference type="Gene3D" id="3.40.50.720">
    <property type="entry name" value="NAD(P)-binding Rossmann-like Domain"/>
    <property type="match status" value="1"/>
</dbReference>
<evidence type="ECO:0000313" key="4">
    <source>
        <dbReference type="EMBL" id="TNV77232.1"/>
    </source>
</evidence>
<evidence type="ECO:0000259" key="3">
    <source>
        <dbReference type="Pfam" id="PF01370"/>
    </source>
</evidence>
<accession>A0A8J8NL59</accession>
<dbReference type="PANTHER" id="PTHR10366">
    <property type="entry name" value="NAD DEPENDENT EPIMERASE/DEHYDRATASE"/>
    <property type="match status" value="1"/>
</dbReference>